<dbReference type="PROSITE" id="PS51462">
    <property type="entry name" value="NUDIX"/>
    <property type="match status" value="1"/>
</dbReference>
<feature type="domain" description="Nudix hydrolase" evidence="1">
    <location>
        <begin position="20"/>
        <end position="157"/>
    </location>
</feature>
<dbReference type="Proteomes" id="UP001596549">
    <property type="component" value="Unassembled WGS sequence"/>
</dbReference>
<evidence type="ECO:0000313" key="2">
    <source>
        <dbReference type="EMBL" id="MFC7370289.1"/>
    </source>
</evidence>
<dbReference type="GO" id="GO:0016787">
    <property type="term" value="F:hydrolase activity"/>
    <property type="evidence" value="ECO:0007669"/>
    <property type="project" value="UniProtKB-KW"/>
</dbReference>
<dbReference type="CDD" id="cd02883">
    <property type="entry name" value="NUDIX_Hydrolase"/>
    <property type="match status" value="1"/>
</dbReference>
<reference evidence="3" key="1">
    <citation type="journal article" date="2019" name="Int. J. Syst. Evol. Microbiol.">
        <title>The Global Catalogue of Microorganisms (GCM) 10K type strain sequencing project: providing services to taxonomists for standard genome sequencing and annotation.</title>
        <authorList>
            <consortium name="The Broad Institute Genomics Platform"/>
            <consortium name="The Broad Institute Genome Sequencing Center for Infectious Disease"/>
            <person name="Wu L."/>
            <person name="Ma J."/>
        </authorList>
    </citation>
    <scope>NUCLEOTIDE SEQUENCE [LARGE SCALE GENOMIC DNA]</scope>
    <source>
        <strain evidence="3">NBRC 106396</strain>
    </source>
</reference>
<name>A0ABW2NLW2_9BACL</name>
<gene>
    <name evidence="2" type="ORF">ACFQPF_01175</name>
</gene>
<comment type="caution">
    <text evidence="2">The sequence shown here is derived from an EMBL/GenBank/DDBJ whole genome shotgun (WGS) entry which is preliminary data.</text>
</comment>
<keyword evidence="2" id="KW-0378">Hydrolase</keyword>
<dbReference type="InterPro" id="IPR000086">
    <property type="entry name" value="NUDIX_hydrolase_dom"/>
</dbReference>
<dbReference type="InterPro" id="IPR015797">
    <property type="entry name" value="NUDIX_hydrolase-like_dom_sf"/>
</dbReference>
<keyword evidence="3" id="KW-1185">Reference proteome</keyword>
<evidence type="ECO:0000259" key="1">
    <source>
        <dbReference type="PROSITE" id="PS51462"/>
    </source>
</evidence>
<proteinExistence type="predicted"/>
<accession>A0ABW2NLW2</accession>
<dbReference type="EMBL" id="JBHTCP010000002">
    <property type="protein sequence ID" value="MFC7370289.1"/>
    <property type="molecule type" value="Genomic_DNA"/>
</dbReference>
<dbReference type="RefSeq" id="WP_379745272.1">
    <property type="nucleotide sequence ID" value="NZ_JBHTCP010000002.1"/>
</dbReference>
<evidence type="ECO:0000313" key="3">
    <source>
        <dbReference type="Proteomes" id="UP001596549"/>
    </source>
</evidence>
<dbReference type="EC" id="3.6.-.-" evidence="2"/>
<sequence length="161" mass="18697">MTTAFVNWGESRVKLTWEETSLLPANDFITSAHGFCVKENKLLLVNLCDRGWDFPGGHMEPGERPVDCFKREALEEGYVAGDCELLGYITVDHSENPAWTENSRYPKIGYQVFYKMDIKEWLPFEGKHESVQRKLIDPTEVSLYYRNWHVVYQGILDCALR</sequence>
<organism evidence="2 3">
    <name type="scientific">Fictibacillus iocasae</name>
    <dbReference type="NCBI Taxonomy" id="2715437"/>
    <lineage>
        <taxon>Bacteria</taxon>
        <taxon>Bacillati</taxon>
        <taxon>Bacillota</taxon>
        <taxon>Bacilli</taxon>
        <taxon>Bacillales</taxon>
        <taxon>Fictibacillaceae</taxon>
        <taxon>Fictibacillus</taxon>
    </lineage>
</organism>
<dbReference type="Gene3D" id="3.90.79.10">
    <property type="entry name" value="Nucleoside Triphosphate Pyrophosphohydrolase"/>
    <property type="match status" value="1"/>
</dbReference>
<dbReference type="SUPFAM" id="SSF55811">
    <property type="entry name" value="Nudix"/>
    <property type="match status" value="1"/>
</dbReference>
<dbReference type="Pfam" id="PF00293">
    <property type="entry name" value="NUDIX"/>
    <property type="match status" value="1"/>
</dbReference>
<protein>
    <submittedName>
        <fullName evidence="2">NUDIX hydrolase</fullName>
        <ecNumber evidence="2">3.6.-.-</ecNumber>
    </submittedName>
</protein>